<protein>
    <submittedName>
        <fullName evidence="1">Uncharacterized protein</fullName>
    </submittedName>
</protein>
<reference evidence="1" key="1">
    <citation type="submission" date="2018-04" db="EMBL/GenBank/DDBJ databases">
        <title>Whole genome sequencing of Hypsizygus marmoreus.</title>
        <authorList>
            <person name="Choi I.-G."/>
            <person name="Min B."/>
            <person name="Kim J.-G."/>
            <person name="Kim S."/>
            <person name="Oh Y.-L."/>
            <person name="Kong W.-S."/>
            <person name="Park H."/>
            <person name="Jeong J."/>
            <person name="Song E.-S."/>
        </authorList>
    </citation>
    <scope>NUCLEOTIDE SEQUENCE [LARGE SCALE GENOMIC DNA]</scope>
    <source>
        <strain evidence="1">51987-8</strain>
    </source>
</reference>
<keyword evidence="2" id="KW-1185">Reference proteome</keyword>
<organism evidence="1 2">
    <name type="scientific">Hypsizygus marmoreus</name>
    <name type="common">White beech mushroom</name>
    <name type="synonym">Agaricus marmoreus</name>
    <dbReference type="NCBI Taxonomy" id="39966"/>
    <lineage>
        <taxon>Eukaryota</taxon>
        <taxon>Fungi</taxon>
        <taxon>Dikarya</taxon>
        <taxon>Basidiomycota</taxon>
        <taxon>Agaricomycotina</taxon>
        <taxon>Agaricomycetes</taxon>
        <taxon>Agaricomycetidae</taxon>
        <taxon>Agaricales</taxon>
        <taxon>Tricholomatineae</taxon>
        <taxon>Lyophyllaceae</taxon>
        <taxon>Hypsizygus</taxon>
    </lineage>
</organism>
<dbReference type="InParanoid" id="A0A369JVQ0"/>
<proteinExistence type="predicted"/>
<comment type="caution">
    <text evidence="1">The sequence shown here is derived from an EMBL/GenBank/DDBJ whole genome shotgun (WGS) entry which is preliminary data.</text>
</comment>
<evidence type="ECO:0000313" key="2">
    <source>
        <dbReference type="Proteomes" id="UP000076154"/>
    </source>
</evidence>
<dbReference type="EMBL" id="LUEZ02000042">
    <property type="protein sequence ID" value="RDB24627.1"/>
    <property type="molecule type" value="Genomic_DNA"/>
</dbReference>
<name>A0A369JVQ0_HYPMA</name>
<gene>
    <name evidence="1" type="ORF">Hypma_008260</name>
</gene>
<dbReference type="Proteomes" id="UP000076154">
    <property type="component" value="Unassembled WGS sequence"/>
</dbReference>
<evidence type="ECO:0000313" key="1">
    <source>
        <dbReference type="EMBL" id="RDB24627.1"/>
    </source>
</evidence>
<accession>A0A369JVQ0</accession>
<dbReference type="AlphaFoldDB" id="A0A369JVQ0"/>
<dbReference type="OrthoDB" id="549788at2759"/>
<sequence length="524" mass="58514">MAKISALGLVDVKVTRRDVTRSLQDPIGFLNKVRAMETSFRHAYLGVFLSICEGDHWPVFRDAGIIGVIIDPLFTSLKTIPAPPVMIDAVTACGECFRLVRTSEKIYQKTLQDIVKLAKTVYTPAFIFLGSLSQRCSPSQREHIRILIQNSLEQLSLLAEAEPLPPLAGNNFDAETLNKFKDPDMFGDEGGLEIDFAYCLSLWSWLNAQSSATRRESDIIRARLCRVASSHRHAPILEAMEKEDVWFVRSEGTPLFAIPSLQQTIASLDATPDTLAYCIHFLNLYLQIPESVEKLQDGFERDLVRAIWMVMRDGTTGARLLVNFPSCVILSKLLAKVPDPFQSMLRVVLNQDGAPLMARFAVTMAKAESNEPLLFLVDQLLVFLKSPPSNDKAEESAAKHLILISRDGLNNIWSPTLKHLSILEDHSHPHARKIREKWQALGEAAGVSDAISPLMGCGWYKCPLYEEETDKRMRREATGKKAAIEVLVKTPLESVQSPPNTCYHLPERRSSCAGILLYSSKADL</sequence>